<keyword evidence="3" id="KW-1185">Reference proteome</keyword>
<keyword evidence="1" id="KW-1133">Transmembrane helix</keyword>
<reference evidence="3" key="1">
    <citation type="submission" date="2014-03" db="EMBL/GenBank/DDBJ databases">
        <authorList>
            <person name="Aksoy S."/>
            <person name="Warren W."/>
            <person name="Wilson R.K."/>
        </authorList>
    </citation>
    <scope>NUCLEOTIDE SEQUENCE [LARGE SCALE GENOMIC DNA]</scope>
    <source>
        <strain evidence="3">IAEA</strain>
    </source>
</reference>
<keyword evidence="1" id="KW-0472">Membrane</keyword>
<evidence type="ECO:0000256" key="1">
    <source>
        <dbReference type="SAM" id="Phobius"/>
    </source>
</evidence>
<dbReference type="VEuPathDB" id="VectorBase:GPAI040846"/>
<keyword evidence="1" id="KW-0812">Transmembrane</keyword>
<organism evidence="2 3">
    <name type="scientific">Glossina pallidipes</name>
    <name type="common">Tsetse fly</name>
    <dbReference type="NCBI Taxonomy" id="7398"/>
    <lineage>
        <taxon>Eukaryota</taxon>
        <taxon>Metazoa</taxon>
        <taxon>Ecdysozoa</taxon>
        <taxon>Arthropoda</taxon>
        <taxon>Hexapoda</taxon>
        <taxon>Insecta</taxon>
        <taxon>Pterygota</taxon>
        <taxon>Neoptera</taxon>
        <taxon>Endopterygota</taxon>
        <taxon>Diptera</taxon>
        <taxon>Brachycera</taxon>
        <taxon>Muscomorpha</taxon>
        <taxon>Hippoboscoidea</taxon>
        <taxon>Glossinidae</taxon>
        <taxon>Glossina</taxon>
    </lineage>
</organism>
<reference evidence="2" key="2">
    <citation type="submission" date="2020-05" db="UniProtKB">
        <authorList>
            <consortium name="EnsemblMetazoa"/>
        </authorList>
    </citation>
    <scope>IDENTIFICATION</scope>
    <source>
        <strain evidence="2">IAEA</strain>
    </source>
</reference>
<feature type="transmembrane region" description="Helical" evidence="1">
    <location>
        <begin position="50"/>
        <end position="72"/>
    </location>
</feature>
<dbReference type="Proteomes" id="UP000092445">
    <property type="component" value="Unassembled WGS sequence"/>
</dbReference>
<dbReference type="STRING" id="7398.A0A1B0AC65"/>
<sequence length="139" mass="15575">MPDEPTTTPVGKLDIRNINVKAQIYLAMSFTTVARHRPLMRGSSSSRRSVTQPVISILVNPIYMCWLIMIIVKPPRYNQLPKSFPTVAGQHHQPPHKHQGQHNITIISIFKVIATCGHSHDFGGGYSDLNILAFLTNFC</sequence>
<name>A0A1B0AC65_GLOPL</name>
<dbReference type="EnsemblMetazoa" id="GPAI040846-RA">
    <property type="protein sequence ID" value="GPAI040846-PA"/>
    <property type="gene ID" value="GPAI040846"/>
</dbReference>
<accession>A0A1B0AC65</accession>
<evidence type="ECO:0000313" key="2">
    <source>
        <dbReference type="EnsemblMetazoa" id="GPAI040846-PA"/>
    </source>
</evidence>
<proteinExistence type="predicted"/>
<dbReference type="AlphaFoldDB" id="A0A1B0AC65"/>
<evidence type="ECO:0000313" key="3">
    <source>
        <dbReference type="Proteomes" id="UP000092445"/>
    </source>
</evidence>
<protein>
    <submittedName>
        <fullName evidence="2">Uncharacterized protein</fullName>
    </submittedName>
</protein>